<accession>A0A8S1CIS9</accession>
<name>A0A8S1CIS9_9INSE</name>
<dbReference type="GO" id="GO:0016192">
    <property type="term" value="P:vesicle-mediated transport"/>
    <property type="evidence" value="ECO:0007669"/>
    <property type="project" value="InterPro"/>
</dbReference>
<dbReference type="EMBL" id="CADEPI010000044">
    <property type="protein sequence ID" value="CAB3369240.1"/>
    <property type="molecule type" value="Genomic_DNA"/>
</dbReference>
<dbReference type="InterPro" id="IPR001619">
    <property type="entry name" value="Sec1-like"/>
</dbReference>
<dbReference type="OrthoDB" id="10251230at2759"/>
<dbReference type="InterPro" id="IPR036045">
    <property type="entry name" value="Sec1-like_sf"/>
</dbReference>
<gene>
    <name evidence="2" type="ORF">CLODIP_2_CD05667</name>
</gene>
<dbReference type="AlphaFoldDB" id="A0A8S1CIS9"/>
<evidence type="ECO:0000313" key="3">
    <source>
        <dbReference type="Proteomes" id="UP000494165"/>
    </source>
</evidence>
<dbReference type="PANTHER" id="PTHR11679">
    <property type="entry name" value="VESICLE PROTEIN SORTING-ASSOCIATED"/>
    <property type="match status" value="1"/>
</dbReference>
<evidence type="ECO:0008006" key="4">
    <source>
        <dbReference type="Google" id="ProtNLM"/>
    </source>
</evidence>
<dbReference type="InterPro" id="IPR027482">
    <property type="entry name" value="Sec1-like_dom2"/>
</dbReference>
<keyword evidence="3" id="KW-1185">Reference proteome</keyword>
<evidence type="ECO:0000256" key="1">
    <source>
        <dbReference type="ARBA" id="ARBA00009884"/>
    </source>
</evidence>
<comment type="caution">
    <text evidence="2">The sequence shown here is derived from an EMBL/GenBank/DDBJ whole genome shotgun (WGS) entry which is preliminary data.</text>
</comment>
<sequence length="317" mass="35838">MAGIREKQIATLRQMLNLNQPISKSTVNEPTWKILIYDRFGQDIISPLISVQELRDLGVTLHVQLHSDRDPIPDVPAVYFCMPSEENLGRIGQDLQNGLYDTYHLNFISPISRQRLEDLAAAALHANCVTSVHKVFDQYLNFISLEDDMFILKHQNSDAISYYSINKGEMKDTDMDAIMDNIVDSLFCVFATLGAVPIIRSPRGNAAEMVAEKLDKKLRENLRDTRNSLFIMEAGQASHYSFQRPLLIVLDRNVDMATPLHHTWTYQALAHDVLDLSLNRVVVEENAGRSPSGGTKVKTRACNLDATDKFWIGHKGR</sequence>
<dbReference type="InterPro" id="IPR043154">
    <property type="entry name" value="Sec-1-like_dom1"/>
</dbReference>
<proteinExistence type="inferred from homology"/>
<dbReference type="SUPFAM" id="SSF56815">
    <property type="entry name" value="Sec1/munc18-like (SM) proteins"/>
    <property type="match status" value="1"/>
</dbReference>
<dbReference type="Gene3D" id="3.40.50.2060">
    <property type="match status" value="1"/>
</dbReference>
<comment type="similarity">
    <text evidence="1">Belongs to the STXBP/unc-18/SEC1 family.</text>
</comment>
<dbReference type="FunFam" id="3.40.50.2060:FF:000002">
    <property type="entry name" value="sec1 family domain-containing protein 1"/>
    <property type="match status" value="1"/>
</dbReference>
<reference evidence="2 3" key="1">
    <citation type="submission" date="2020-04" db="EMBL/GenBank/DDBJ databases">
        <authorList>
            <person name="Alioto T."/>
            <person name="Alioto T."/>
            <person name="Gomez Garrido J."/>
        </authorList>
    </citation>
    <scope>NUCLEOTIDE SEQUENCE [LARGE SCALE GENOMIC DNA]</scope>
</reference>
<dbReference type="Pfam" id="PF00995">
    <property type="entry name" value="Sec1"/>
    <property type="match status" value="1"/>
</dbReference>
<dbReference type="Gene3D" id="3.40.50.1910">
    <property type="match status" value="1"/>
</dbReference>
<dbReference type="Proteomes" id="UP000494165">
    <property type="component" value="Unassembled WGS sequence"/>
</dbReference>
<organism evidence="2 3">
    <name type="scientific">Cloeon dipterum</name>
    <dbReference type="NCBI Taxonomy" id="197152"/>
    <lineage>
        <taxon>Eukaryota</taxon>
        <taxon>Metazoa</taxon>
        <taxon>Ecdysozoa</taxon>
        <taxon>Arthropoda</taxon>
        <taxon>Hexapoda</taxon>
        <taxon>Insecta</taxon>
        <taxon>Pterygota</taxon>
        <taxon>Palaeoptera</taxon>
        <taxon>Ephemeroptera</taxon>
        <taxon>Pisciforma</taxon>
        <taxon>Baetidae</taxon>
        <taxon>Cloeon</taxon>
    </lineage>
</organism>
<evidence type="ECO:0000313" key="2">
    <source>
        <dbReference type="EMBL" id="CAB3369240.1"/>
    </source>
</evidence>
<protein>
    <recommendedName>
        <fullName evidence="4">Sec1 family domain-containing protein 1</fullName>
    </recommendedName>
</protein>